<dbReference type="InterPro" id="IPR028090">
    <property type="entry name" value="JAB_dom_prok"/>
</dbReference>
<dbReference type="Proteomes" id="UP001464923">
    <property type="component" value="Unassembled WGS sequence"/>
</dbReference>
<name>A0ABV1JTI9_9PSEU</name>
<evidence type="ECO:0000256" key="3">
    <source>
        <dbReference type="ARBA" id="ARBA00022801"/>
    </source>
</evidence>
<comment type="caution">
    <text evidence="7">The sequence shown here is derived from an EMBL/GenBank/DDBJ whole genome shotgun (WGS) entry which is preliminary data.</text>
</comment>
<proteinExistence type="predicted"/>
<dbReference type="Pfam" id="PF14464">
    <property type="entry name" value="Prok-JAB"/>
    <property type="match status" value="1"/>
</dbReference>
<evidence type="ECO:0000313" key="7">
    <source>
        <dbReference type="EMBL" id="MEQ3538733.1"/>
    </source>
</evidence>
<feature type="domain" description="JAB" evidence="6">
    <location>
        <begin position="13"/>
        <end position="116"/>
    </location>
</feature>
<keyword evidence="8" id="KW-1185">Reference proteome</keyword>
<reference evidence="7 8" key="1">
    <citation type="submission" date="2024-03" db="EMBL/GenBank/DDBJ databases">
        <title>Draft genome sequence of Pseudonocardia tropica JCM 19149.</title>
        <authorList>
            <person name="Butdee W."/>
            <person name="Duangmal K."/>
        </authorList>
    </citation>
    <scope>NUCLEOTIDE SEQUENCE [LARGE SCALE GENOMIC DNA]</scope>
    <source>
        <strain evidence="7 8">JCM 19149</strain>
    </source>
</reference>
<keyword evidence="5" id="KW-0482">Metalloprotease</keyword>
<evidence type="ECO:0000256" key="2">
    <source>
        <dbReference type="ARBA" id="ARBA00022723"/>
    </source>
</evidence>
<keyword evidence="3" id="KW-0378">Hydrolase</keyword>
<gene>
    <name evidence="7" type="ORF">WHI96_07865</name>
</gene>
<sequence length="143" mass="16422">MRTNVERPLVLPAQTLGLLRRLARSAHPREACGVLFGNPRTREVLRVAELTNVADHHLDFAFDPQEQLDWWVSEEAEGRVPLVLWHSHPTAELYPSPADATCMAMHARLDHLIVSRWTARAFRWRDGVMPVELRSKPGWFRVG</sequence>
<accession>A0ABV1JTI9</accession>
<keyword evidence="2" id="KW-0479">Metal-binding</keyword>
<evidence type="ECO:0000256" key="1">
    <source>
        <dbReference type="ARBA" id="ARBA00022670"/>
    </source>
</evidence>
<organism evidence="7 8">
    <name type="scientific">Pseudonocardia tropica</name>
    <dbReference type="NCBI Taxonomy" id="681289"/>
    <lineage>
        <taxon>Bacteria</taxon>
        <taxon>Bacillati</taxon>
        <taxon>Actinomycetota</taxon>
        <taxon>Actinomycetes</taxon>
        <taxon>Pseudonocardiales</taxon>
        <taxon>Pseudonocardiaceae</taxon>
        <taxon>Pseudonocardia</taxon>
    </lineage>
</organism>
<dbReference type="EMBL" id="JBEDNP010000004">
    <property type="protein sequence ID" value="MEQ3538733.1"/>
    <property type="molecule type" value="Genomic_DNA"/>
</dbReference>
<dbReference type="PANTHER" id="PTHR34858:SF1">
    <property type="entry name" value="CYSO-CYSTEINE PEPTIDASE"/>
    <property type="match status" value="1"/>
</dbReference>
<keyword evidence="4" id="KW-0862">Zinc</keyword>
<dbReference type="PANTHER" id="PTHR34858">
    <property type="entry name" value="CYSO-CYSTEINE PEPTIDASE"/>
    <property type="match status" value="1"/>
</dbReference>
<evidence type="ECO:0000259" key="6">
    <source>
        <dbReference type="Pfam" id="PF14464"/>
    </source>
</evidence>
<keyword evidence="1" id="KW-0645">Protease</keyword>
<dbReference type="RefSeq" id="WP_345652857.1">
    <property type="nucleotide sequence ID" value="NZ_BAABLY010000082.1"/>
</dbReference>
<dbReference type="SUPFAM" id="SSF102712">
    <property type="entry name" value="JAB1/MPN domain"/>
    <property type="match status" value="1"/>
</dbReference>
<dbReference type="CDD" id="cd08070">
    <property type="entry name" value="MPN_like"/>
    <property type="match status" value="1"/>
</dbReference>
<dbReference type="Gene3D" id="3.40.140.10">
    <property type="entry name" value="Cytidine Deaminase, domain 2"/>
    <property type="match status" value="1"/>
</dbReference>
<evidence type="ECO:0000256" key="4">
    <source>
        <dbReference type="ARBA" id="ARBA00022833"/>
    </source>
</evidence>
<dbReference type="InterPro" id="IPR051929">
    <property type="entry name" value="VirAsm_ModProt"/>
</dbReference>
<evidence type="ECO:0000313" key="8">
    <source>
        <dbReference type="Proteomes" id="UP001464923"/>
    </source>
</evidence>
<evidence type="ECO:0000256" key="5">
    <source>
        <dbReference type="ARBA" id="ARBA00023049"/>
    </source>
</evidence>
<protein>
    <submittedName>
        <fullName evidence="7">M67 family metallopeptidase</fullName>
    </submittedName>
</protein>